<comment type="caution">
    <text evidence="2">The sequence shown here is derived from an EMBL/GenBank/DDBJ whole genome shotgun (WGS) entry which is preliminary data.</text>
</comment>
<keyword evidence="1" id="KW-0812">Transmembrane</keyword>
<protein>
    <submittedName>
        <fullName evidence="2">DUF2189 domain-containing protein</fullName>
    </submittedName>
</protein>
<feature type="transmembrane region" description="Helical" evidence="1">
    <location>
        <begin position="120"/>
        <end position="142"/>
    </location>
</feature>
<name>A0ABU9XYV0_9SPHN</name>
<evidence type="ECO:0000256" key="1">
    <source>
        <dbReference type="SAM" id="Phobius"/>
    </source>
</evidence>
<dbReference type="Pfam" id="PF09955">
    <property type="entry name" value="DUF2189"/>
    <property type="match status" value="1"/>
</dbReference>
<dbReference type="RefSeq" id="WP_343890730.1">
    <property type="nucleotide sequence ID" value="NZ_BAAAEH010000035.1"/>
</dbReference>
<feature type="transmembrane region" description="Helical" evidence="1">
    <location>
        <begin position="221"/>
        <end position="250"/>
    </location>
</feature>
<dbReference type="EMBL" id="JBDIME010000002">
    <property type="protein sequence ID" value="MEN2788714.1"/>
    <property type="molecule type" value="Genomic_DNA"/>
</dbReference>
<reference evidence="2 3" key="1">
    <citation type="submission" date="2024-05" db="EMBL/GenBank/DDBJ databases">
        <authorList>
            <person name="Liu Q."/>
            <person name="Xin Y.-H."/>
        </authorList>
    </citation>
    <scope>NUCLEOTIDE SEQUENCE [LARGE SCALE GENOMIC DNA]</scope>
    <source>
        <strain evidence="2 3">CGMCC 1.10181</strain>
    </source>
</reference>
<dbReference type="Proteomes" id="UP001419910">
    <property type="component" value="Unassembled WGS sequence"/>
</dbReference>
<proteinExistence type="predicted"/>
<organism evidence="2 3">
    <name type="scientific">Sphingomonas oligophenolica</name>
    <dbReference type="NCBI Taxonomy" id="301154"/>
    <lineage>
        <taxon>Bacteria</taxon>
        <taxon>Pseudomonadati</taxon>
        <taxon>Pseudomonadota</taxon>
        <taxon>Alphaproteobacteria</taxon>
        <taxon>Sphingomonadales</taxon>
        <taxon>Sphingomonadaceae</taxon>
        <taxon>Sphingomonas</taxon>
    </lineage>
</organism>
<keyword evidence="1" id="KW-0472">Membrane</keyword>
<evidence type="ECO:0000313" key="3">
    <source>
        <dbReference type="Proteomes" id="UP001419910"/>
    </source>
</evidence>
<keyword evidence="3" id="KW-1185">Reference proteome</keyword>
<feature type="transmembrane region" description="Helical" evidence="1">
    <location>
        <begin position="170"/>
        <end position="197"/>
    </location>
</feature>
<feature type="transmembrane region" description="Helical" evidence="1">
    <location>
        <begin position="45"/>
        <end position="64"/>
    </location>
</feature>
<evidence type="ECO:0000313" key="2">
    <source>
        <dbReference type="EMBL" id="MEN2788714.1"/>
    </source>
</evidence>
<sequence length="274" mass="29735">MAAIAPATPAASSFHPPVVRVISRADLSWALREGWADFLEKRGDIILVAILYPLLMLAMAWVALGNGLFPLLMPLAAGLSLLGPIVAVGFYELARRREEGRDARWSHFLDPFRGPSAAQIIPLGIFLGLLFLAWIGVAWAIYQATLGALQPADPATFARMLFTTTEGWQLILFGNLAGFVFAAITLVTTVVSFPLLVDEPVDLVLAVQTSLRAARLNPVEIAIWGLIVAALLALACIPLFVGLVVALPVLGYASWHLYTRLVDRDVREASTDRR</sequence>
<keyword evidence="1" id="KW-1133">Transmembrane helix</keyword>
<dbReference type="InterPro" id="IPR018692">
    <property type="entry name" value="DUF2189"/>
</dbReference>
<accession>A0ABU9XYV0</accession>
<feature type="transmembrane region" description="Helical" evidence="1">
    <location>
        <begin position="71"/>
        <end position="91"/>
    </location>
</feature>
<gene>
    <name evidence="2" type="ORF">ABC974_03680</name>
</gene>